<dbReference type="InterPro" id="IPR019775">
    <property type="entry name" value="WD40_repeat_CS"/>
</dbReference>
<evidence type="ECO:0000259" key="5">
    <source>
        <dbReference type="PROSITE" id="PS50837"/>
    </source>
</evidence>
<dbReference type="InterPro" id="IPR054471">
    <property type="entry name" value="GPIID_WHD"/>
</dbReference>
<dbReference type="InterPro" id="IPR020472">
    <property type="entry name" value="WD40_PAC1"/>
</dbReference>
<dbReference type="InterPro" id="IPR056884">
    <property type="entry name" value="NPHP3-like_N"/>
</dbReference>
<dbReference type="InterPro" id="IPR001680">
    <property type="entry name" value="WD40_rpt"/>
</dbReference>
<feature type="repeat" description="WD" evidence="3">
    <location>
        <begin position="1255"/>
        <end position="1296"/>
    </location>
</feature>
<feature type="repeat" description="WD" evidence="3">
    <location>
        <begin position="1028"/>
        <end position="1069"/>
    </location>
</feature>
<dbReference type="Gene3D" id="2.130.10.10">
    <property type="entry name" value="YVTN repeat-like/Quinoprotein amine dehydrogenase"/>
    <property type="match status" value="7"/>
</dbReference>
<comment type="caution">
    <text evidence="6">The sequence shown here is derived from an EMBL/GenBank/DDBJ whole genome shotgun (WGS) entry which is preliminary data.</text>
</comment>
<feature type="repeat" description="WD" evidence="3">
    <location>
        <begin position="1339"/>
        <end position="1380"/>
    </location>
</feature>
<dbReference type="InterPro" id="IPR027417">
    <property type="entry name" value="P-loop_NTPase"/>
</dbReference>
<dbReference type="SUPFAM" id="SSF52540">
    <property type="entry name" value="P-loop containing nucleoside triphosphate hydrolases"/>
    <property type="match status" value="1"/>
</dbReference>
<dbReference type="PANTHER" id="PTHR19848:SF8">
    <property type="entry name" value="F-BOX AND WD REPEAT DOMAIN CONTAINING 7"/>
    <property type="match status" value="1"/>
</dbReference>
<keyword evidence="2" id="KW-0677">Repeat</keyword>
<evidence type="ECO:0000256" key="2">
    <source>
        <dbReference type="ARBA" id="ARBA00022737"/>
    </source>
</evidence>
<feature type="repeat" description="WD" evidence="3">
    <location>
        <begin position="1423"/>
        <end position="1464"/>
    </location>
</feature>
<feature type="repeat" description="WD" evidence="3">
    <location>
        <begin position="1213"/>
        <end position="1254"/>
    </location>
</feature>
<evidence type="ECO:0000313" key="6">
    <source>
        <dbReference type="EMBL" id="KAL2889492.1"/>
    </source>
</evidence>
<feature type="repeat" description="WD" evidence="3">
    <location>
        <begin position="1381"/>
        <end position="1422"/>
    </location>
</feature>
<dbReference type="PROSITE" id="PS50837">
    <property type="entry name" value="NACHT"/>
    <property type="match status" value="1"/>
</dbReference>
<dbReference type="InterPro" id="IPR007111">
    <property type="entry name" value="NACHT_NTPase"/>
</dbReference>
<dbReference type="Pfam" id="PF22939">
    <property type="entry name" value="WHD_GPIID"/>
    <property type="match status" value="1"/>
</dbReference>
<dbReference type="InterPro" id="IPR036322">
    <property type="entry name" value="WD40_repeat_dom_sf"/>
</dbReference>
<evidence type="ECO:0000256" key="1">
    <source>
        <dbReference type="ARBA" id="ARBA00022574"/>
    </source>
</evidence>
<dbReference type="SUPFAM" id="SSF50978">
    <property type="entry name" value="WD40 repeat-like"/>
    <property type="match status" value="3"/>
</dbReference>
<dbReference type="PROSITE" id="PS50082">
    <property type="entry name" value="WD_REPEATS_2"/>
    <property type="match status" value="13"/>
</dbReference>
<dbReference type="Pfam" id="PF24883">
    <property type="entry name" value="NPHP3_N"/>
    <property type="match status" value="1"/>
</dbReference>
<dbReference type="InterPro" id="IPR031359">
    <property type="entry name" value="NACHT_N"/>
</dbReference>
<feature type="domain" description="NACHT" evidence="5">
    <location>
        <begin position="381"/>
        <end position="601"/>
    </location>
</feature>
<feature type="region of interest" description="Disordered" evidence="4">
    <location>
        <begin position="14"/>
        <end position="58"/>
    </location>
</feature>
<dbReference type="PROSITE" id="PS50294">
    <property type="entry name" value="WD_REPEATS_REGION"/>
    <property type="match status" value="9"/>
</dbReference>
<dbReference type="Proteomes" id="UP001610728">
    <property type="component" value="Unassembled WGS sequence"/>
</dbReference>
<feature type="repeat" description="WD" evidence="3">
    <location>
        <begin position="1163"/>
        <end position="1204"/>
    </location>
</feature>
<dbReference type="Gene3D" id="3.40.50.300">
    <property type="entry name" value="P-loop containing nucleotide triphosphate hydrolases"/>
    <property type="match status" value="1"/>
</dbReference>
<evidence type="ECO:0000313" key="7">
    <source>
        <dbReference type="Proteomes" id="UP001610728"/>
    </source>
</evidence>
<dbReference type="CDD" id="cd00200">
    <property type="entry name" value="WD40"/>
    <property type="match status" value="2"/>
</dbReference>
<dbReference type="EMBL" id="JABSNW010000002">
    <property type="protein sequence ID" value="KAL2889492.1"/>
    <property type="molecule type" value="Genomic_DNA"/>
</dbReference>
<name>A0ABR4MMH6_9PEZI</name>
<dbReference type="InterPro" id="IPR015943">
    <property type="entry name" value="WD40/YVTN_repeat-like_dom_sf"/>
</dbReference>
<feature type="repeat" description="WD" evidence="3">
    <location>
        <begin position="951"/>
        <end position="985"/>
    </location>
</feature>
<accession>A0ABR4MMH6</accession>
<dbReference type="GeneID" id="98115667"/>
<dbReference type="PROSITE" id="PS00678">
    <property type="entry name" value="WD_REPEATS_1"/>
    <property type="match status" value="4"/>
</dbReference>
<sequence length="1600" mass="176920">MGKSKLRSLFHCFTGKSSPDASPVLSPSAQVQPEAEQSQSALPLHPSSPAASDREPAPCLSQQERIWRKAYDAAKEEEPDLVRVFENIVLAQLRDNDKSTRPAGLAGTNEETSQTVTQFEMQQFVQEGIARMAKETSVKQEINDGLQPILTIRGIIDGALRAAPEAATVWAIVSLGIEVLSNPITESLENHAGIQYVLCQMKWYWNLTDLLLDENKCDTTTAAMQDELEKDMVHLFQKLLLYQMRSIRRYHRSRAAVVARDMIRIDDWTGQLEDIKEAEGIVQHHMDQYNTQESKMRLRGLKETADGLQQSLRNIDKGIGQQAKRHEDENDKQCLSDLHITDPCTDKKNIEEKKGGLLKDSYKWILEHDDFQQFLNEVQSGMLWIRGDPGKGKTMLLCGIINELELLFPAAPISYFFCQATGGSRLNTATSVLRGLIYHLARFNPQLTKHIREKYDYKKSFLDTESAWHDLCEILTNMLNDSSMGSVILIVDALDECSSDLQRLLDFITKPSPAKWIVSSRNWPDIETWLGNGDQRSTIHLELNRDSVSEAVESYINFKVQKLADHKGYDRAMKDAVLKHLTTHADGTFLWVALVCQELSDMRTRKRHTPNTLKAFPPGLSPLYGRMLAHISRTSDGPICKRVLATVLTVYRPLTLQQLQALVGELENYDKEDVEEIVAFCGSFLTIHNSFVHFVHQSAKDYLLSEASTEILPSGIVDQHETVFARSLDLLCRTLKRDIYHLQAPGCLIDEVSVPDPDPLAPVQYSCLFWVDHFKDSAECGLTSGEDKMLSFFKKDYLHWLEALSLMKNISAAARAVGKLQAYLQSKASNDLRDIIQDARLFLLSHARIIETAPLQIYISALIFSPTNSLTRRNFSHEQPGWIDLSPRVGEGWNVCQQILKGHRRAVQSVVFSNDGQRLASKSFDNTVKIWNATSGVCLHTLESHCDLLGLVSIMFSNDGQRLVLGCKDHTAKIWDVTSGACLHTLEGHDSSVTSVVFSPDGHRLASGSWDMTAKIWDATSGACLHTLEGHRDWVIPVVFSNDGQRLATGSDDGTVGIWDATFGTCLHTLQGHDGSITSVAFTKDGHRLASGSMGKALMMCMDSASDAVKSEVDLGNMQMQASGLHSNTVKIWDATSGRLASVSFDGTVKIWDATSGACLHTLESYKDAITSVVFSPDGDRLASASQDKTVKIWDATFGSCLQTLEGHDGETPKGHDETVTSVVFSNDGQRLASLSDHGTVKIWDVTSGVHLHTLEGHYRVVNSAAFSNDGQRLASGSWDNTVKIWDVTSGTCLHTFKVCDGVITSVVFSNDGQRLASWSAGGQYKTTVADSGAPVYTLEGHDKTFKFGEFSEDINPLPSKYDGKAVKIWDVTSGECLNTLEGHDEMVMSAVFSNDGQRLVSGSWEKTVNIWDVTSGTCLHTLKGHRKAVTSVMFSNDGQQLASGSWDKTVKIWDATSGECLHTLQGHDQAIASVVFSSDGRRLASRCGDKTIKIWDVTSGKCLHTSPVVNTFHCPSTDVGFLDIQPQAAPTPPSIHEPSLVTSSFCSYSVCADGTWVMKDGQRVLCLPPSHRPNMAAVFEGKRLVLAPPSGSVIIIGFR</sequence>
<evidence type="ECO:0000256" key="4">
    <source>
        <dbReference type="SAM" id="MobiDB-lite"/>
    </source>
</evidence>
<feature type="repeat" description="WD" evidence="3">
    <location>
        <begin position="986"/>
        <end position="1027"/>
    </location>
</feature>
<dbReference type="PANTHER" id="PTHR19848">
    <property type="entry name" value="WD40 REPEAT PROTEIN"/>
    <property type="match status" value="1"/>
</dbReference>
<evidence type="ECO:0000256" key="3">
    <source>
        <dbReference type="PROSITE-ProRule" id="PRU00221"/>
    </source>
</evidence>
<organism evidence="6 7">
    <name type="scientific">Ceratocystis lukuohia</name>
    <dbReference type="NCBI Taxonomy" id="2019550"/>
    <lineage>
        <taxon>Eukaryota</taxon>
        <taxon>Fungi</taxon>
        <taxon>Dikarya</taxon>
        <taxon>Ascomycota</taxon>
        <taxon>Pezizomycotina</taxon>
        <taxon>Sordariomycetes</taxon>
        <taxon>Hypocreomycetidae</taxon>
        <taxon>Microascales</taxon>
        <taxon>Ceratocystidaceae</taxon>
        <taxon>Ceratocystis</taxon>
    </lineage>
</organism>
<keyword evidence="1 3" id="KW-0853">WD repeat</keyword>
<keyword evidence="7" id="KW-1185">Reference proteome</keyword>
<dbReference type="PRINTS" id="PR00320">
    <property type="entry name" value="GPROTEINBRPT"/>
</dbReference>
<protein>
    <submittedName>
        <fullName evidence="6">Vegetative incompatibility protein HET-E-1</fullName>
    </submittedName>
</protein>
<feature type="compositionally biased region" description="Polar residues" evidence="4">
    <location>
        <begin position="15"/>
        <end position="41"/>
    </location>
</feature>
<proteinExistence type="predicted"/>
<feature type="repeat" description="WD" evidence="3">
    <location>
        <begin position="900"/>
        <end position="941"/>
    </location>
</feature>
<dbReference type="Pfam" id="PF00400">
    <property type="entry name" value="WD40"/>
    <property type="match status" value="13"/>
</dbReference>
<dbReference type="RefSeq" id="XP_070860672.1">
    <property type="nucleotide sequence ID" value="XM_071006262.1"/>
</dbReference>
<feature type="repeat" description="WD" evidence="3">
    <location>
        <begin position="1070"/>
        <end position="1100"/>
    </location>
</feature>
<dbReference type="SMART" id="SM00320">
    <property type="entry name" value="WD40"/>
    <property type="match status" value="14"/>
</dbReference>
<feature type="repeat" description="WD" evidence="3">
    <location>
        <begin position="1133"/>
        <end position="1162"/>
    </location>
</feature>
<dbReference type="Pfam" id="PF17100">
    <property type="entry name" value="NACHT_N"/>
    <property type="match status" value="1"/>
</dbReference>
<gene>
    <name evidence="6" type="ORF">HOO65_020034</name>
</gene>
<reference evidence="6 7" key="1">
    <citation type="submission" date="2020-05" db="EMBL/GenBank/DDBJ databases">
        <title>Ceratocystis lukuohia genome.</title>
        <authorList>
            <person name="Harrington T.C."/>
            <person name="Kim K."/>
            <person name="Mayers C.G."/>
        </authorList>
    </citation>
    <scope>NUCLEOTIDE SEQUENCE [LARGE SCALE GENOMIC DNA]</scope>
    <source>
        <strain evidence="6 7">C4212</strain>
    </source>
</reference>
<feature type="repeat" description="WD" evidence="3">
    <location>
        <begin position="1465"/>
        <end position="1506"/>
    </location>
</feature>